<gene>
    <name evidence="2" type="ORF">ORI27_16145</name>
</gene>
<dbReference type="PROSITE" id="PS51674">
    <property type="entry name" value="4FE4S_WBL"/>
    <property type="match status" value="1"/>
</dbReference>
<sequence length="122" mass="13292">MAHTDTDPSASDDAGLCRYGDDSDWFASHAVHRARAIAVCNNCPIQRKCALDAQRLGATDGVWAGVYLPGLRDAVGLAAAREKLDKLAERLARQPEAYRRRAIAIRAAVRYAADLAQERRSA</sequence>
<evidence type="ECO:0000259" key="1">
    <source>
        <dbReference type="PROSITE" id="PS51674"/>
    </source>
</evidence>
<evidence type="ECO:0000313" key="2">
    <source>
        <dbReference type="EMBL" id="MCX2938240.1"/>
    </source>
</evidence>
<name>A0ABT3SFG9_9MYCO</name>
<feature type="domain" description="4Fe-4S Wbl-type" evidence="1">
    <location>
        <begin position="16"/>
        <end position="73"/>
    </location>
</feature>
<evidence type="ECO:0000313" key="3">
    <source>
        <dbReference type="Proteomes" id="UP001300745"/>
    </source>
</evidence>
<dbReference type="InterPro" id="IPR034768">
    <property type="entry name" value="4FE4S_WBL"/>
</dbReference>
<protein>
    <submittedName>
        <fullName evidence="2">WhiB family transcriptional regulator</fullName>
    </submittedName>
</protein>
<dbReference type="EMBL" id="JAPJDO010000012">
    <property type="protein sequence ID" value="MCX2938240.1"/>
    <property type="molecule type" value="Genomic_DNA"/>
</dbReference>
<accession>A0ABT3SFG9</accession>
<comment type="caution">
    <text evidence="2">The sequence shown here is derived from an EMBL/GenBank/DDBJ whole genome shotgun (WGS) entry which is preliminary data.</text>
</comment>
<organism evidence="2 3">
    <name type="scientific">Mycobacterium pinniadriaticum</name>
    <dbReference type="NCBI Taxonomy" id="2994102"/>
    <lineage>
        <taxon>Bacteria</taxon>
        <taxon>Bacillati</taxon>
        <taxon>Actinomycetota</taxon>
        <taxon>Actinomycetes</taxon>
        <taxon>Mycobacteriales</taxon>
        <taxon>Mycobacteriaceae</taxon>
        <taxon>Mycobacterium</taxon>
    </lineage>
</organism>
<dbReference type="Pfam" id="PF02467">
    <property type="entry name" value="Whib"/>
    <property type="match status" value="1"/>
</dbReference>
<proteinExistence type="predicted"/>
<dbReference type="Proteomes" id="UP001300745">
    <property type="component" value="Unassembled WGS sequence"/>
</dbReference>
<reference evidence="2 3" key="1">
    <citation type="submission" date="2022-11" db="EMBL/GenBank/DDBJ databases">
        <title>Mycobacterium sp. nov.</title>
        <authorList>
            <person name="Papic B."/>
            <person name="Spicic S."/>
            <person name="Duvnjak S."/>
        </authorList>
    </citation>
    <scope>NUCLEOTIDE SEQUENCE [LARGE SCALE GENOMIC DNA]</scope>
    <source>
        <strain evidence="2 3">CVI_P4</strain>
    </source>
</reference>
<dbReference type="RefSeq" id="WP_265997817.1">
    <property type="nucleotide sequence ID" value="NZ_JAPJDN010000012.1"/>
</dbReference>
<keyword evidence="3" id="KW-1185">Reference proteome</keyword>